<comment type="caution">
    <text evidence="2">The sequence shown here is derived from an EMBL/GenBank/DDBJ whole genome shotgun (WGS) entry which is preliminary data.</text>
</comment>
<sequence length="260" mass="28700">MSSASRQRHYRHHRGAHAHRGAEIDDVSRRQSGPRQSKQAPLGSGDCLPLAPKDSASLKEDLIRILDRVKELESDKTRELVNSESLSQITQEKLALASHALSTEPEDVDLMSKVVFVLFNQDLVKESQGSRTMETSPRTTAAGSTSVEAERKKVDILRALSAVLFENGSNVKDTLQDLFQIISVAGRNAGQREQSELRRMALNCMANMVHKTGALFSDLHDGMYEILLSNLVLTPQYDANPLAGATSATHRKDRGSERKV</sequence>
<accession>A0A9P6SYM2</accession>
<evidence type="ECO:0000313" key="3">
    <source>
        <dbReference type="Proteomes" id="UP000703661"/>
    </source>
</evidence>
<evidence type="ECO:0000256" key="1">
    <source>
        <dbReference type="SAM" id="MobiDB-lite"/>
    </source>
</evidence>
<proteinExistence type="predicted"/>
<feature type="region of interest" description="Disordered" evidence="1">
    <location>
        <begin position="1"/>
        <end position="53"/>
    </location>
</feature>
<dbReference type="AlphaFoldDB" id="A0A9P6SYM2"/>
<name>A0A9P6SYM2_9FUNG</name>
<gene>
    <name evidence="2" type="ORF">BGZ80_000368</name>
</gene>
<feature type="compositionally biased region" description="Basic and acidic residues" evidence="1">
    <location>
        <begin position="20"/>
        <end position="29"/>
    </location>
</feature>
<feature type="compositionally biased region" description="Basic residues" evidence="1">
    <location>
        <begin position="1"/>
        <end position="19"/>
    </location>
</feature>
<keyword evidence="3" id="KW-1185">Reference proteome</keyword>
<organism evidence="2 3">
    <name type="scientific">Entomortierella chlamydospora</name>
    <dbReference type="NCBI Taxonomy" id="101097"/>
    <lineage>
        <taxon>Eukaryota</taxon>
        <taxon>Fungi</taxon>
        <taxon>Fungi incertae sedis</taxon>
        <taxon>Mucoromycota</taxon>
        <taxon>Mortierellomycotina</taxon>
        <taxon>Mortierellomycetes</taxon>
        <taxon>Mortierellales</taxon>
        <taxon>Mortierellaceae</taxon>
        <taxon>Entomortierella</taxon>
    </lineage>
</organism>
<reference evidence="2" key="1">
    <citation type="journal article" date="2020" name="Fungal Divers.">
        <title>Resolving the Mortierellaceae phylogeny through synthesis of multi-gene phylogenetics and phylogenomics.</title>
        <authorList>
            <person name="Vandepol N."/>
            <person name="Liber J."/>
            <person name="Desiro A."/>
            <person name="Na H."/>
            <person name="Kennedy M."/>
            <person name="Barry K."/>
            <person name="Grigoriev I.V."/>
            <person name="Miller A.N."/>
            <person name="O'Donnell K."/>
            <person name="Stajich J.E."/>
            <person name="Bonito G."/>
        </authorList>
    </citation>
    <scope>NUCLEOTIDE SEQUENCE</scope>
    <source>
        <strain evidence="2">NRRL 2769</strain>
    </source>
</reference>
<evidence type="ECO:0000313" key="2">
    <source>
        <dbReference type="EMBL" id="KAG0011871.1"/>
    </source>
</evidence>
<protein>
    <submittedName>
        <fullName evidence="2">Uncharacterized protein</fullName>
    </submittedName>
</protein>
<feature type="compositionally biased region" description="Polar residues" evidence="1">
    <location>
        <begin position="30"/>
        <end position="39"/>
    </location>
</feature>
<dbReference type="Proteomes" id="UP000703661">
    <property type="component" value="Unassembled WGS sequence"/>
</dbReference>
<dbReference type="EMBL" id="JAAAID010001074">
    <property type="protein sequence ID" value="KAG0011871.1"/>
    <property type="molecule type" value="Genomic_DNA"/>
</dbReference>